<dbReference type="VEuPathDB" id="TrichDB:TVAG_127750"/>
<keyword evidence="1" id="KW-1133">Transmembrane helix</keyword>
<evidence type="ECO:0000313" key="2">
    <source>
        <dbReference type="EMBL" id="EAX86362.1"/>
    </source>
</evidence>
<dbReference type="SMR" id="A2G907"/>
<organism evidence="2 3">
    <name type="scientific">Trichomonas vaginalis (strain ATCC PRA-98 / G3)</name>
    <dbReference type="NCBI Taxonomy" id="412133"/>
    <lineage>
        <taxon>Eukaryota</taxon>
        <taxon>Metamonada</taxon>
        <taxon>Parabasalia</taxon>
        <taxon>Trichomonadida</taxon>
        <taxon>Trichomonadidae</taxon>
        <taxon>Trichomonas</taxon>
    </lineage>
</organism>
<gene>
    <name evidence="2" type="ORF">TVAG_127750</name>
</gene>
<evidence type="ECO:0000256" key="1">
    <source>
        <dbReference type="SAM" id="Phobius"/>
    </source>
</evidence>
<dbReference type="VEuPathDB" id="TrichDB:TVAGG3_0015430"/>
<sequence>MSDANDTDYLLDLEIQNIPKKVTFSDVIKVYTEPIDQSIPLENIIKPIISNKPVKSILRPPKYKSFSDQQNITSCTVVIILLLFLSIIFVGVGILIQKILILEMERGNSSINGTSGSK</sequence>
<keyword evidence="1" id="KW-0472">Membrane</keyword>
<dbReference type="InParanoid" id="A2G907"/>
<dbReference type="Proteomes" id="UP000001542">
    <property type="component" value="Unassembled WGS sequence"/>
</dbReference>
<evidence type="ECO:0000313" key="3">
    <source>
        <dbReference type="Proteomes" id="UP000001542"/>
    </source>
</evidence>
<dbReference type="RefSeq" id="XP_001299292.1">
    <property type="nucleotide sequence ID" value="XM_001299291.1"/>
</dbReference>
<dbReference type="KEGG" id="tva:4744006"/>
<accession>A2G907</accession>
<proteinExistence type="predicted"/>
<protein>
    <submittedName>
        <fullName evidence="2">Uncharacterized protein</fullName>
    </submittedName>
</protein>
<keyword evidence="1" id="KW-0812">Transmembrane</keyword>
<reference evidence="2" key="2">
    <citation type="journal article" date="2007" name="Science">
        <title>Draft genome sequence of the sexually transmitted pathogen Trichomonas vaginalis.</title>
        <authorList>
            <person name="Carlton J.M."/>
            <person name="Hirt R.P."/>
            <person name="Silva J.C."/>
            <person name="Delcher A.L."/>
            <person name="Schatz M."/>
            <person name="Zhao Q."/>
            <person name="Wortman J.R."/>
            <person name="Bidwell S.L."/>
            <person name="Alsmark U.C.M."/>
            <person name="Besteiro S."/>
            <person name="Sicheritz-Ponten T."/>
            <person name="Noel C.J."/>
            <person name="Dacks J.B."/>
            <person name="Foster P.G."/>
            <person name="Simillion C."/>
            <person name="Van de Peer Y."/>
            <person name="Miranda-Saavedra D."/>
            <person name="Barton G.J."/>
            <person name="Westrop G.D."/>
            <person name="Mueller S."/>
            <person name="Dessi D."/>
            <person name="Fiori P.L."/>
            <person name="Ren Q."/>
            <person name="Paulsen I."/>
            <person name="Zhang H."/>
            <person name="Bastida-Corcuera F.D."/>
            <person name="Simoes-Barbosa A."/>
            <person name="Brown M.T."/>
            <person name="Hayes R.D."/>
            <person name="Mukherjee M."/>
            <person name="Okumura C.Y."/>
            <person name="Schneider R."/>
            <person name="Smith A.J."/>
            <person name="Vanacova S."/>
            <person name="Villalvazo M."/>
            <person name="Haas B.J."/>
            <person name="Pertea M."/>
            <person name="Feldblyum T.V."/>
            <person name="Utterback T.R."/>
            <person name="Shu C.L."/>
            <person name="Osoegawa K."/>
            <person name="de Jong P.J."/>
            <person name="Hrdy I."/>
            <person name="Horvathova L."/>
            <person name="Zubacova Z."/>
            <person name="Dolezal P."/>
            <person name="Malik S.B."/>
            <person name="Logsdon J.M. Jr."/>
            <person name="Henze K."/>
            <person name="Gupta A."/>
            <person name="Wang C.C."/>
            <person name="Dunne R.L."/>
            <person name="Upcroft J.A."/>
            <person name="Upcroft P."/>
            <person name="White O."/>
            <person name="Salzberg S.L."/>
            <person name="Tang P."/>
            <person name="Chiu C.-H."/>
            <person name="Lee Y.-S."/>
            <person name="Embley T.M."/>
            <person name="Coombs G.H."/>
            <person name="Mottram J.C."/>
            <person name="Tachezy J."/>
            <person name="Fraser-Liggett C.M."/>
            <person name="Johnson P.J."/>
        </authorList>
    </citation>
    <scope>NUCLEOTIDE SEQUENCE [LARGE SCALE GENOMIC DNA]</scope>
    <source>
        <strain evidence="2">G3</strain>
    </source>
</reference>
<dbReference type="EMBL" id="DS114670">
    <property type="protein sequence ID" value="EAX86362.1"/>
    <property type="molecule type" value="Genomic_DNA"/>
</dbReference>
<feature type="transmembrane region" description="Helical" evidence="1">
    <location>
        <begin position="71"/>
        <end position="96"/>
    </location>
</feature>
<dbReference type="AlphaFoldDB" id="A2G907"/>
<keyword evidence="3" id="KW-1185">Reference proteome</keyword>
<reference evidence="2" key="1">
    <citation type="submission" date="2006-10" db="EMBL/GenBank/DDBJ databases">
        <authorList>
            <person name="Amadeo P."/>
            <person name="Zhao Q."/>
            <person name="Wortman J."/>
            <person name="Fraser-Liggett C."/>
            <person name="Carlton J."/>
        </authorList>
    </citation>
    <scope>NUCLEOTIDE SEQUENCE</scope>
    <source>
        <strain evidence="2">G3</strain>
    </source>
</reference>
<name>A2G907_TRIV3</name>